<evidence type="ECO:0000256" key="1">
    <source>
        <dbReference type="ARBA" id="ARBA00022448"/>
    </source>
</evidence>
<proteinExistence type="predicted"/>
<evidence type="ECO:0000256" key="7">
    <source>
        <dbReference type="ARBA" id="ARBA00023170"/>
    </source>
</evidence>
<dbReference type="PANTHER" id="PTHR18945">
    <property type="entry name" value="NEUROTRANSMITTER GATED ION CHANNEL"/>
    <property type="match status" value="1"/>
</dbReference>
<keyword evidence="6" id="KW-0472">Membrane</keyword>
<evidence type="ECO:0000256" key="8">
    <source>
        <dbReference type="ARBA" id="ARBA00023286"/>
    </source>
</evidence>
<dbReference type="STRING" id="158441.A0A226DTG7"/>
<evidence type="ECO:0000313" key="13">
    <source>
        <dbReference type="EMBL" id="OXA48011.1"/>
    </source>
</evidence>
<sequence length="250" mass="29033">MKFILCAVTLAILAAYSKAELDPEIPKKWKTREDAGVAVRDKLFEKLFATYKPENYAENSTVKVGVSLLDVSFDADNDIMNTNVWIRMLWKDNRLTWDEAEFPVGVLRIPADKVWKPDITLYNGVKPNMECFETNVIVYPNGMVLWVPPCHLQTYCNLTLNHGAYEEQICTLKFGSWTFDGFTMGLELYNNKNNTLVDVEDYFNRKWEVTQNTAVREEKFYDCCVEPYFNILFTLRFQRKPEGGATCKKH</sequence>
<dbReference type="InterPro" id="IPR006201">
    <property type="entry name" value="Neur_channel"/>
</dbReference>
<evidence type="ECO:0000256" key="3">
    <source>
        <dbReference type="ARBA" id="ARBA00022692"/>
    </source>
</evidence>
<accession>A0A226DTG7</accession>
<dbReference type="CDD" id="cd18997">
    <property type="entry name" value="LGIC_ECD_nAChR"/>
    <property type="match status" value="1"/>
</dbReference>
<evidence type="ECO:0000256" key="5">
    <source>
        <dbReference type="ARBA" id="ARBA00023065"/>
    </source>
</evidence>
<evidence type="ECO:0000256" key="9">
    <source>
        <dbReference type="ARBA" id="ARBA00023303"/>
    </source>
</evidence>
<evidence type="ECO:0000256" key="6">
    <source>
        <dbReference type="ARBA" id="ARBA00023136"/>
    </source>
</evidence>
<keyword evidence="2" id="KW-1003">Cell membrane</keyword>
<keyword evidence="9" id="KW-0407">Ion channel</keyword>
<keyword evidence="4" id="KW-0770">Synapse</keyword>
<dbReference type="InterPro" id="IPR036734">
    <property type="entry name" value="Neur_chan_lig-bd_sf"/>
</dbReference>
<name>A0A226DTG7_FOLCA</name>
<dbReference type="GO" id="GO:0045211">
    <property type="term" value="C:postsynaptic membrane"/>
    <property type="evidence" value="ECO:0007669"/>
    <property type="project" value="InterPro"/>
</dbReference>
<dbReference type="InterPro" id="IPR002394">
    <property type="entry name" value="Nicotinic_acetylcholine_rcpt"/>
</dbReference>
<keyword evidence="1" id="KW-0813">Transport</keyword>
<keyword evidence="7 13" id="KW-0675">Receptor</keyword>
<dbReference type="PRINTS" id="PR00254">
    <property type="entry name" value="NICOTINICR"/>
</dbReference>
<keyword evidence="3" id="KW-0812">Transmembrane</keyword>
<dbReference type="Gene3D" id="2.70.170.10">
    <property type="entry name" value="Neurotransmitter-gated ion-channel ligand-binding domain"/>
    <property type="match status" value="1"/>
</dbReference>
<dbReference type="GO" id="GO:0022848">
    <property type="term" value="F:acetylcholine-gated monoatomic cation-selective channel activity"/>
    <property type="evidence" value="ECO:0007669"/>
    <property type="project" value="InterPro"/>
</dbReference>
<keyword evidence="5" id="KW-0406">Ion transport</keyword>
<evidence type="ECO:0000256" key="10">
    <source>
        <dbReference type="ARBA" id="ARBA00034099"/>
    </source>
</evidence>
<comment type="caution">
    <text evidence="13">The sequence shown here is derived from an EMBL/GenBank/DDBJ whole genome shotgun (WGS) entry which is preliminary data.</text>
</comment>
<comment type="subcellular location">
    <subcellularLocation>
        <location evidence="10">Synaptic cell membrane</location>
        <topology evidence="10">Multi-pass membrane protein</topology>
    </subcellularLocation>
</comment>
<keyword evidence="14" id="KW-1185">Reference proteome</keyword>
<keyword evidence="11" id="KW-0732">Signal</keyword>
<evidence type="ECO:0000256" key="11">
    <source>
        <dbReference type="SAM" id="SignalP"/>
    </source>
</evidence>
<keyword evidence="8" id="KW-1071">Ligand-gated ion channel</keyword>
<evidence type="ECO:0000256" key="4">
    <source>
        <dbReference type="ARBA" id="ARBA00023018"/>
    </source>
</evidence>
<dbReference type="Proteomes" id="UP000198287">
    <property type="component" value="Unassembled WGS sequence"/>
</dbReference>
<dbReference type="AlphaFoldDB" id="A0A226DTG7"/>
<evidence type="ECO:0000259" key="12">
    <source>
        <dbReference type="Pfam" id="PF02931"/>
    </source>
</evidence>
<dbReference type="OrthoDB" id="410315at2759"/>
<dbReference type="PRINTS" id="PR00252">
    <property type="entry name" value="NRIONCHANNEL"/>
</dbReference>
<feature type="chain" id="PRO_5012058968" evidence="11">
    <location>
        <begin position="20"/>
        <end position="250"/>
    </location>
</feature>
<protein>
    <submittedName>
        <fullName evidence="13">Acetylcholine receptor subunit beta-like 1</fullName>
    </submittedName>
</protein>
<gene>
    <name evidence="13" type="ORF">Fcan01_17452</name>
</gene>
<dbReference type="Pfam" id="PF02931">
    <property type="entry name" value="Neur_chan_LBD"/>
    <property type="match status" value="1"/>
</dbReference>
<dbReference type="SUPFAM" id="SSF63712">
    <property type="entry name" value="Nicotinic receptor ligand binding domain-like"/>
    <property type="match status" value="1"/>
</dbReference>
<dbReference type="GO" id="GO:0004888">
    <property type="term" value="F:transmembrane signaling receptor activity"/>
    <property type="evidence" value="ECO:0007669"/>
    <property type="project" value="InterPro"/>
</dbReference>
<dbReference type="FunFam" id="2.70.170.10:FF:000028">
    <property type="entry name" value="AcetylCholine Receptor"/>
    <property type="match status" value="1"/>
</dbReference>
<organism evidence="13 14">
    <name type="scientific">Folsomia candida</name>
    <name type="common">Springtail</name>
    <dbReference type="NCBI Taxonomy" id="158441"/>
    <lineage>
        <taxon>Eukaryota</taxon>
        <taxon>Metazoa</taxon>
        <taxon>Ecdysozoa</taxon>
        <taxon>Arthropoda</taxon>
        <taxon>Hexapoda</taxon>
        <taxon>Collembola</taxon>
        <taxon>Entomobryomorpha</taxon>
        <taxon>Isotomoidea</taxon>
        <taxon>Isotomidae</taxon>
        <taxon>Proisotominae</taxon>
        <taxon>Folsomia</taxon>
    </lineage>
</organism>
<dbReference type="EMBL" id="LNIX01000012">
    <property type="protein sequence ID" value="OXA48011.1"/>
    <property type="molecule type" value="Genomic_DNA"/>
</dbReference>
<dbReference type="InterPro" id="IPR006202">
    <property type="entry name" value="Neur_chan_lig-bd"/>
</dbReference>
<reference evidence="13 14" key="1">
    <citation type="submission" date="2015-12" db="EMBL/GenBank/DDBJ databases">
        <title>The genome of Folsomia candida.</title>
        <authorList>
            <person name="Faddeeva A."/>
            <person name="Derks M.F."/>
            <person name="Anvar Y."/>
            <person name="Smit S."/>
            <person name="Van Straalen N."/>
            <person name="Roelofs D."/>
        </authorList>
    </citation>
    <scope>NUCLEOTIDE SEQUENCE [LARGE SCALE GENOMIC DNA]</scope>
    <source>
        <strain evidence="13 14">VU population</strain>
        <tissue evidence="13">Whole body</tissue>
    </source>
</reference>
<evidence type="ECO:0000313" key="14">
    <source>
        <dbReference type="Proteomes" id="UP000198287"/>
    </source>
</evidence>
<dbReference type="OMA" id="NITQTHI"/>
<evidence type="ECO:0000256" key="2">
    <source>
        <dbReference type="ARBA" id="ARBA00022475"/>
    </source>
</evidence>
<feature type="signal peptide" evidence="11">
    <location>
        <begin position="1"/>
        <end position="19"/>
    </location>
</feature>
<feature type="domain" description="Neurotransmitter-gated ion-channel ligand-binding" evidence="12">
    <location>
        <begin position="41"/>
        <end position="241"/>
    </location>
</feature>